<accession>A0A327KLB3</accession>
<organism evidence="2 3">
    <name type="scientific">Rhodoplanes elegans</name>
    <dbReference type="NCBI Taxonomy" id="29408"/>
    <lineage>
        <taxon>Bacteria</taxon>
        <taxon>Pseudomonadati</taxon>
        <taxon>Pseudomonadota</taxon>
        <taxon>Alphaproteobacteria</taxon>
        <taxon>Hyphomicrobiales</taxon>
        <taxon>Nitrobacteraceae</taxon>
        <taxon>Rhodoplanes</taxon>
    </lineage>
</organism>
<gene>
    <name evidence="2" type="ORF">CH338_11385</name>
</gene>
<evidence type="ECO:0000259" key="1">
    <source>
        <dbReference type="PROSITE" id="PS51063"/>
    </source>
</evidence>
<proteinExistence type="predicted"/>
<dbReference type="GO" id="GO:0003700">
    <property type="term" value="F:DNA-binding transcription factor activity"/>
    <property type="evidence" value="ECO:0007669"/>
    <property type="project" value="InterPro"/>
</dbReference>
<dbReference type="OrthoDB" id="667966at2"/>
<dbReference type="InterPro" id="IPR036388">
    <property type="entry name" value="WH-like_DNA-bd_sf"/>
</dbReference>
<dbReference type="Pfam" id="PF13545">
    <property type="entry name" value="HTH_Crp_2"/>
    <property type="match status" value="1"/>
</dbReference>
<dbReference type="AlphaFoldDB" id="A0A327KLB3"/>
<protein>
    <recommendedName>
        <fullName evidence="1">HTH crp-type domain-containing protein</fullName>
    </recommendedName>
</protein>
<evidence type="ECO:0000313" key="3">
    <source>
        <dbReference type="Proteomes" id="UP000248863"/>
    </source>
</evidence>
<dbReference type="Gene3D" id="1.10.10.10">
    <property type="entry name" value="Winged helix-like DNA-binding domain superfamily/Winged helix DNA-binding domain"/>
    <property type="match status" value="1"/>
</dbReference>
<dbReference type="SUPFAM" id="SSF46785">
    <property type="entry name" value="Winged helix' DNA-binding domain"/>
    <property type="match status" value="1"/>
</dbReference>
<dbReference type="GO" id="GO:0003677">
    <property type="term" value="F:DNA binding"/>
    <property type="evidence" value="ECO:0007669"/>
    <property type="project" value="InterPro"/>
</dbReference>
<name>A0A327KLB3_9BRAD</name>
<dbReference type="InterPro" id="IPR012318">
    <property type="entry name" value="HTH_CRP"/>
</dbReference>
<dbReference type="InterPro" id="IPR018335">
    <property type="entry name" value="Tscrpt_reg_HTH_Crp-type_CS"/>
</dbReference>
<feature type="domain" description="HTH crp-type" evidence="1">
    <location>
        <begin position="99"/>
        <end position="171"/>
    </location>
</feature>
<dbReference type="SMART" id="SM00419">
    <property type="entry name" value="HTH_CRP"/>
    <property type="match status" value="1"/>
</dbReference>
<dbReference type="CDD" id="cd00092">
    <property type="entry name" value="HTH_CRP"/>
    <property type="match status" value="1"/>
</dbReference>
<dbReference type="Proteomes" id="UP000248863">
    <property type="component" value="Unassembled WGS sequence"/>
</dbReference>
<dbReference type="PRINTS" id="PR00034">
    <property type="entry name" value="HTHCRP"/>
</dbReference>
<dbReference type="PROSITE" id="PS51063">
    <property type="entry name" value="HTH_CRP_2"/>
    <property type="match status" value="1"/>
</dbReference>
<dbReference type="PROSITE" id="PS00042">
    <property type="entry name" value="HTH_CRP_1"/>
    <property type="match status" value="1"/>
</dbReference>
<comment type="caution">
    <text evidence="2">The sequence shown here is derived from an EMBL/GenBank/DDBJ whole genome shotgun (WGS) entry which is preliminary data.</text>
</comment>
<evidence type="ECO:0000313" key="2">
    <source>
        <dbReference type="EMBL" id="RAI38824.1"/>
    </source>
</evidence>
<sequence length="190" mass="21543">MPIGGRWNQAPSERYCCCRADNDASWSFFCRVTFSFATASDRDDVLVEALCDGTILGRYNRDEVERLARQDGSIARMLREANLREAFHMEAHILNLWHQRSTDKVLAFLAQIQRRQRQTPNGFVSLPMSRNDIADYLGLSVETVSRALTELKQRGILEFGGTRQLKIARPSDSLLSLPLYADSNQLMTAA</sequence>
<keyword evidence="3" id="KW-1185">Reference proteome</keyword>
<reference evidence="2 3" key="1">
    <citation type="submission" date="2017-07" db="EMBL/GenBank/DDBJ databases">
        <title>Draft Genome Sequences of Select Purple Nonsulfur Bacteria.</title>
        <authorList>
            <person name="Lasarre B."/>
            <person name="Mckinlay J.B."/>
        </authorList>
    </citation>
    <scope>NUCLEOTIDE SEQUENCE [LARGE SCALE GENOMIC DNA]</scope>
    <source>
        <strain evidence="2 3">DSM 11907</strain>
    </source>
</reference>
<dbReference type="InterPro" id="IPR036390">
    <property type="entry name" value="WH_DNA-bd_sf"/>
</dbReference>
<dbReference type="EMBL" id="NPEU01000106">
    <property type="protein sequence ID" value="RAI38824.1"/>
    <property type="molecule type" value="Genomic_DNA"/>
</dbReference>